<dbReference type="EMBL" id="AP013035">
    <property type="protein sequence ID" value="BAT72120.1"/>
    <property type="molecule type" value="Genomic_DNA"/>
</dbReference>
<dbReference type="InterPro" id="IPR003772">
    <property type="entry name" value="YceD"/>
</dbReference>
<organism evidence="1 2">
    <name type="scientific">Thermosulfidibacter takaii (strain DSM 17441 / JCM 13301 / NBRC 103674 / ABI70S6)</name>
    <dbReference type="NCBI Taxonomy" id="1298851"/>
    <lineage>
        <taxon>Bacteria</taxon>
        <taxon>Pseudomonadati</taxon>
        <taxon>Thermosulfidibacterota</taxon>
        <taxon>Thermosulfidibacteria</taxon>
        <taxon>Thermosulfidibacterales</taxon>
        <taxon>Thermosulfidibacteraceae</taxon>
    </lineage>
</organism>
<dbReference type="KEGG" id="ttk:TST_1333"/>
<dbReference type="RefSeq" id="WP_068550110.1">
    <property type="nucleotide sequence ID" value="NZ_AP013035.1"/>
</dbReference>
<protein>
    <recommendedName>
        <fullName evidence="3">DUF177 domain-containing protein</fullName>
    </recommendedName>
</protein>
<dbReference type="STRING" id="1298851.TST_1333"/>
<reference evidence="2" key="1">
    <citation type="journal article" date="2018" name="Science">
        <title>A primordial and reversible TCA cycle in a facultatively chemolithoautotrophic thermophile.</title>
        <authorList>
            <person name="Nunoura T."/>
            <person name="Chikaraishi Y."/>
            <person name="Izaki R."/>
            <person name="Suwa T."/>
            <person name="Sato T."/>
            <person name="Harada T."/>
            <person name="Mori K."/>
            <person name="Kato Y."/>
            <person name="Miyazaki M."/>
            <person name="Shimamura S."/>
            <person name="Yanagawa K."/>
            <person name="Shuto A."/>
            <person name="Ohkouchi N."/>
            <person name="Fujita N."/>
            <person name="Takaki Y."/>
            <person name="Atomi H."/>
            <person name="Takai K."/>
        </authorList>
    </citation>
    <scope>NUCLEOTIDE SEQUENCE [LARGE SCALE GENOMIC DNA]</scope>
    <source>
        <strain evidence="2">DSM 17441 / JCM 13301 / NBRC 103674 / ABI70S6</strain>
    </source>
</reference>
<evidence type="ECO:0008006" key="3">
    <source>
        <dbReference type="Google" id="ProtNLM"/>
    </source>
</evidence>
<proteinExistence type="predicted"/>
<gene>
    <name evidence="1" type="primary">k0704</name>
    <name evidence="1" type="ORF">TST_1333</name>
</gene>
<dbReference type="Proteomes" id="UP000063234">
    <property type="component" value="Chromosome"/>
</dbReference>
<dbReference type="Pfam" id="PF02620">
    <property type="entry name" value="YceD"/>
    <property type="match status" value="1"/>
</dbReference>
<dbReference type="OrthoDB" id="9790372at2"/>
<evidence type="ECO:0000313" key="2">
    <source>
        <dbReference type="Proteomes" id="UP000063234"/>
    </source>
</evidence>
<dbReference type="PATRIC" id="fig|1298851.3.peg.1408"/>
<dbReference type="PANTHER" id="PTHR34374:SF1">
    <property type="entry name" value="LARGE RIBOSOMAL RNA SUBUNIT ACCUMULATION PROTEIN YCED HOMOLOG 1, CHLOROPLASTIC"/>
    <property type="match status" value="1"/>
</dbReference>
<dbReference type="PANTHER" id="PTHR34374">
    <property type="entry name" value="LARGE RIBOSOMAL RNA SUBUNIT ACCUMULATION PROTEIN YCED HOMOLOG 1, CHLOROPLASTIC"/>
    <property type="match status" value="1"/>
</dbReference>
<accession>A0A0S3QUV5</accession>
<dbReference type="AlphaFoldDB" id="A0A0S3QUV5"/>
<evidence type="ECO:0000313" key="1">
    <source>
        <dbReference type="EMBL" id="BAT72120.1"/>
    </source>
</evidence>
<keyword evidence="2" id="KW-1185">Reference proteome</keyword>
<sequence length="178" mass="20390">MLVVKIADIPEHGLHFDIRDERKSIVVNGLDVPLVSPYSGFMDVNKTEDGRILVEGSFSVTLQLTCSRCLEHFDFSVVESFRDIFYPDTLGWDHGVHELSREDLDILYYRTEELDLSLVYLEKTYLALPMKPLCRDDCKGICPVCGKNLNYGSCGCNRRVTDPRWEQLAKIKKKLLKG</sequence>
<name>A0A0S3QUV5_THET7</name>